<accession>A0A9W6TWN6</accession>
<feature type="transmembrane region" description="Helical" evidence="1">
    <location>
        <begin position="20"/>
        <end position="44"/>
    </location>
</feature>
<protein>
    <submittedName>
        <fullName evidence="2">Unnamed protein product</fullName>
    </submittedName>
</protein>
<keyword evidence="1" id="KW-0812">Transmembrane</keyword>
<evidence type="ECO:0000256" key="1">
    <source>
        <dbReference type="SAM" id="Phobius"/>
    </source>
</evidence>
<dbReference type="EMBL" id="BSXW01000381">
    <property type="protein sequence ID" value="GMF20648.1"/>
    <property type="molecule type" value="Genomic_DNA"/>
</dbReference>
<gene>
    <name evidence="2" type="ORF">Plil01_000804300</name>
</gene>
<evidence type="ECO:0000313" key="3">
    <source>
        <dbReference type="Proteomes" id="UP001165083"/>
    </source>
</evidence>
<evidence type="ECO:0000313" key="2">
    <source>
        <dbReference type="EMBL" id="GMF20648.1"/>
    </source>
</evidence>
<comment type="caution">
    <text evidence="2">The sequence shown here is derived from an EMBL/GenBank/DDBJ whole genome shotgun (WGS) entry which is preliminary data.</text>
</comment>
<proteinExistence type="predicted"/>
<dbReference type="InterPro" id="IPR032675">
    <property type="entry name" value="LRR_dom_sf"/>
</dbReference>
<dbReference type="Proteomes" id="UP001165083">
    <property type="component" value="Unassembled WGS sequence"/>
</dbReference>
<organism evidence="2 3">
    <name type="scientific">Phytophthora lilii</name>
    <dbReference type="NCBI Taxonomy" id="2077276"/>
    <lineage>
        <taxon>Eukaryota</taxon>
        <taxon>Sar</taxon>
        <taxon>Stramenopiles</taxon>
        <taxon>Oomycota</taxon>
        <taxon>Peronosporomycetes</taxon>
        <taxon>Peronosporales</taxon>
        <taxon>Peronosporaceae</taxon>
        <taxon>Phytophthora</taxon>
    </lineage>
</organism>
<dbReference type="AlphaFoldDB" id="A0A9W6TWN6"/>
<dbReference type="SUPFAM" id="SSF52058">
    <property type="entry name" value="L domain-like"/>
    <property type="match status" value="1"/>
</dbReference>
<keyword evidence="1" id="KW-0472">Membrane</keyword>
<sequence>MVDSLSQSHYAIFRSILRRVVTPLVFVVAGAIVLGLHLHASYLASTADADTMKMCIQGIRPWFAIKVSCSVLESNCYRHGVSSPPFDALEHLQSDAVTVILFAHCSEFKMLTTIRNFQNLLGLELWNVSVTKWGTDAALSADHHPSMIFLVMAYTNMTEMPEGLLQTMPPLLGDIEISVSNLTTIPDELADAWSKVRLVYLEHTPLEVFPTAFFRIPSLSVSLIDDGPLHVGIVGG</sequence>
<dbReference type="Gene3D" id="3.80.10.10">
    <property type="entry name" value="Ribonuclease Inhibitor"/>
    <property type="match status" value="1"/>
</dbReference>
<keyword evidence="1" id="KW-1133">Transmembrane helix</keyword>
<reference evidence="2" key="1">
    <citation type="submission" date="2023-04" db="EMBL/GenBank/DDBJ databases">
        <title>Phytophthora lilii NBRC 32176.</title>
        <authorList>
            <person name="Ichikawa N."/>
            <person name="Sato H."/>
            <person name="Tonouchi N."/>
        </authorList>
    </citation>
    <scope>NUCLEOTIDE SEQUENCE</scope>
    <source>
        <strain evidence="2">NBRC 32176</strain>
    </source>
</reference>
<dbReference type="OrthoDB" id="70344at2759"/>
<keyword evidence="3" id="KW-1185">Reference proteome</keyword>
<name>A0A9W6TWN6_9STRA</name>